<dbReference type="Pfam" id="PF00989">
    <property type="entry name" value="PAS"/>
    <property type="match status" value="1"/>
</dbReference>
<dbReference type="PROSITE" id="PS50112">
    <property type="entry name" value="PAS"/>
    <property type="match status" value="1"/>
</dbReference>
<dbReference type="PANTHER" id="PTHR44757:SF2">
    <property type="entry name" value="BIOFILM ARCHITECTURE MAINTENANCE PROTEIN MBAA"/>
    <property type="match status" value="1"/>
</dbReference>
<dbReference type="PANTHER" id="PTHR44757">
    <property type="entry name" value="DIGUANYLATE CYCLASE DGCP"/>
    <property type="match status" value="1"/>
</dbReference>
<dbReference type="SMART" id="SM00086">
    <property type="entry name" value="PAC"/>
    <property type="match status" value="1"/>
</dbReference>
<sequence length="273" mass="31055">VRDIDGQLLYYEGSLEDITERKRVDEALRESESRYRLLADNVTDIICILDMNLRFTYISPSVTHMLGYSVEEAISMPLEEILPPASLEITMKTFEEELEVEKREQKDLERSRTLELELICKDGSTIWTEVKLTFLRDSDDQPIEILGIARDITERREAEKALKDSEKTYRGIYDTTLALAEGTDLGVVIQVIVEQAAELLNGRDCIVYVLDRDRKVLLPLYSNAPKGRDEIMSYELPPGKGLSGRVSETGIGAYINFDDKDDYSICIPGTDKE</sequence>
<accession>X1NMA2</accession>
<dbReference type="InterPro" id="IPR029016">
    <property type="entry name" value="GAF-like_dom_sf"/>
</dbReference>
<feature type="domain" description="PAC" evidence="2">
    <location>
        <begin position="1"/>
        <end position="30"/>
    </location>
</feature>
<feature type="non-terminal residue" evidence="3">
    <location>
        <position position="273"/>
    </location>
</feature>
<dbReference type="InterPro" id="IPR000014">
    <property type="entry name" value="PAS"/>
</dbReference>
<evidence type="ECO:0000259" key="2">
    <source>
        <dbReference type="PROSITE" id="PS50113"/>
    </source>
</evidence>
<dbReference type="InterPro" id="IPR052155">
    <property type="entry name" value="Biofilm_reg_signaling"/>
</dbReference>
<dbReference type="EMBL" id="BARV01021077">
    <property type="protein sequence ID" value="GAI19809.1"/>
    <property type="molecule type" value="Genomic_DNA"/>
</dbReference>
<dbReference type="InterPro" id="IPR000700">
    <property type="entry name" value="PAS-assoc_C"/>
</dbReference>
<comment type="caution">
    <text evidence="3">The sequence shown here is derived from an EMBL/GenBank/DDBJ whole genome shotgun (WGS) entry which is preliminary data.</text>
</comment>
<dbReference type="CDD" id="cd00130">
    <property type="entry name" value="PAS"/>
    <property type="match status" value="1"/>
</dbReference>
<dbReference type="PROSITE" id="PS50113">
    <property type="entry name" value="PAC"/>
    <property type="match status" value="2"/>
</dbReference>
<evidence type="ECO:0000259" key="1">
    <source>
        <dbReference type="PROSITE" id="PS50112"/>
    </source>
</evidence>
<proteinExistence type="predicted"/>
<dbReference type="Gene3D" id="3.30.450.20">
    <property type="entry name" value="PAS domain"/>
    <property type="match status" value="2"/>
</dbReference>
<dbReference type="GO" id="GO:0006355">
    <property type="term" value="P:regulation of DNA-templated transcription"/>
    <property type="evidence" value="ECO:0007669"/>
    <property type="project" value="InterPro"/>
</dbReference>
<name>X1NMA2_9ZZZZ</name>
<dbReference type="AlphaFoldDB" id="X1NMA2"/>
<protein>
    <recommendedName>
        <fullName evidence="4">PAS domain S-box protein</fullName>
    </recommendedName>
</protein>
<feature type="non-terminal residue" evidence="3">
    <location>
        <position position="1"/>
    </location>
</feature>
<evidence type="ECO:0008006" key="4">
    <source>
        <dbReference type="Google" id="ProtNLM"/>
    </source>
</evidence>
<feature type="domain" description="PAC" evidence="2">
    <location>
        <begin position="112"/>
        <end position="164"/>
    </location>
</feature>
<gene>
    <name evidence="3" type="ORF">S06H3_35007</name>
</gene>
<dbReference type="SUPFAM" id="SSF55785">
    <property type="entry name" value="PYP-like sensor domain (PAS domain)"/>
    <property type="match status" value="1"/>
</dbReference>
<dbReference type="InterPro" id="IPR013767">
    <property type="entry name" value="PAS_fold"/>
</dbReference>
<feature type="domain" description="PAS" evidence="1">
    <location>
        <begin position="31"/>
        <end position="101"/>
    </location>
</feature>
<dbReference type="SMART" id="SM00091">
    <property type="entry name" value="PAS"/>
    <property type="match status" value="1"/>
</dbReference>
<dbReference type="Gene3D" id="3.30.450.40">
    <property type="match status" value="1"/>
</dbReference>
<dbReference type="InterPro" id="IPR001610">
    <property type="entry name" value="PAC"/>
</dbReference>
<dbReference type="SUPFAM" id="SSF55781">
    <property type="entry name" value="GAF domain-like"/>
    <property type="match status" value="1"/>
</dbReference>
<evidence type="ECO:0000313" key="3">
    <source>
        <dbReference type="EMBL" id="GAI19809.1"/>
    </source>
</evidence>
<dbReference type="InterPro" id="IPR035965">
    <property type="entry name" value="PAS-like_dom_sf"/>
</dbReference>
<dbReference type="NCBIfam" id="TIGR00229">
    <property type="entry name" value="sensory_box"/>
    <property type="match status" value="1"/>
</dbReference>
<reference evidence="3" key="1">
    <citation type="journal article" date="2014" name="Front. Microbiol.">
        <title>High frequency of phylogenetically diverse reductive dehalogenase-homologous genes in deep subseafloor sedimentary metagenomes.</title>
        <authorList>
            <person name="Kawai M."/>
            <person name="Futagami T."/>
            <person name="Toyoda A."/>
            <person name="Takaki Y."/>
            <person name="Nishi S."/>
            <person name="Hori S."/>
            <person name="Arai W."/>
            <person name="Tsubouchi T."/>
            <person name="Morono Y."/>
            <person name="Uchiyama I."/>
            <person name="Ito T."/>
            <person name="Fujiyama A."/>
            <person name="Inagaki F."/>
            <person name="Takami H."/>
        </authorList>
    </citation>
    <scope>NUCLEOTIDE SEQUENCE</scope>
    <source>
        <strain evidence="3">Expedition CK06-06</strain>
    </source>
</reference>
<organism evidence="3">
    <name type="scientific">marine sediment metagenome</name>
    <dbReference type="NCBI Taxonomy" id="412755"/>
    <lineage>
        <taxon>unclassified sequences</taxon>
        <taxon>metagenomes</taxon>
        <taxon>ecological metagenomes</taxon>
    </lineage>
</organism>